<dbReference type="Proteomes" id="UP000274100">
    <property type="component" value="Chromosome"/>
</dbReference>
<evidence type="ECO:0000259" key="1">
    <source>
        <dbReference type="PROSITE" id="PS50990"/>
    </source>
</evidence>
<dbReference type="GO" id="GO:0008233">
    <property type="term" value="F:peptidase activity"/>
    <property type="evidence" value="ECO:0007669"/>
    <property type="project" value="InterPro"/>
</dbReference>
<dbReference type="InterPro" id="IPR005074">
    <property type="entry name" value="Peptidase_C39"/>
</dbReference>
<dbReference type="PROSITE" id="PS50990">
    <property type="entry name" value="PEPTIDASE_C39"/>
    <property type="match status" value="1"/>
</dbReference>
<evidence type="ECO:0000313" key="2">
    <source>
        <dbReference type="EMBL" id="VEG13223.1"/>
    </source>
</evidence>
<dbReference type="AlphaFoldDB" id="A0A3S4R5D2"/>
<evidence type="ECO:0000313" key="3">
    <source>
        <dbReference type="Proteomes" id="UP000274100"/>
    </source>
</evidence>
<name>A0A3S4R5D2_9GAMM</name>
<proteinExistence type="predicted"/>
<dbReference type="EMBL" id="LR134343">
    <property type="protein sequence ID" value="VEG13223.1"/>
    <property type="molecule type" value="Genomic_DNA"/>
</dbReference>
<gene>
    <name evidence="2" type="ORF">NCTC10297_01185</name>
</gene>
<dbReference type="GO" id="GO:0005524">
    <property type="term" value="F:ATP binding"/>
    <property type="evidence" value="ECO:0007669"/>
    <property type="project" value="UniProtKB-KW"/>
</dbReference>
<dbReference type="CDD" id="cd02423">
    <property type="entry name" value="Peptidase_C39G"/>
    <property type="match status" value="1"/>
</dbReference>
<dbReference type="Pfam" id="PF03412">
    <property type="entry name" value="Peptidase_C39"/>
    <property type="match status" value="1"/>
</dbReference>
<reference evidence="2 3" key="1">
    <citation type="submission" date="2018-12" db="EMBL/GenBank/DDBJ databases">
        <authorList>
            <consortium name="Pathogen Informatics"/>
        </authorList>
    </citation>
    <scope>NUCLEOTIDE SEQUENCE [LARGE SCALE GENOMIC DNA]</scope>
    <source>
        <strain evidence="2 3">NCTC10297</strain>
    </source>
</reference>
<dbReference type="KEGG" id="mcun:NCTC10297_01185"/>
<sequence>MKYCQILGMAFVAFGQVGYASTINSPYSAQIFSSHTTFKDRRDANITKQDLDYSCGASSLSTILTYFYNQPTTEAQILEDMALDNMMSSFLDLAQVSEKYGFVGRGLLMDYETLSQIKIPAIVYLNHKRSDHFSVVRAIDSTHVYLADSSMGNRILTKKQFEKMWLAADNTSKDNNTKGKVLLILPTTDKQKQLSNVNFTTITQTQSLLKETTYFLEIFYNTCTAKLAAFFFIKQ</sequence>
<dbReference type="GO" id="GO:0016020">
    <property type="term" value="C:membrane"/>
    <property type="evidence" value="ECO:0007669"/>
    <property type="project" value="InterPro"/>
</dbReference>
<feature type="domain" description="Peptidase C39" evidence="1">
    <location>
        <begin position="49"/>
        <end position="172"/>
    </location>
</feature>
<protein>
    <submittedName>
        <fullName evidence="2">NHLM bacteriocin system ABC transporter, peptidase/ATP-binding protein</fullName>
    </submittedName>
</protein>
<organism evidence="2 3">
    <name type="scientific">Moraxella cuniculi</name>
    <dbReference type="NCBI Taxonomy" id="34061"/>
    <lineage>
        <taxon>Bacteria</taxon>
        <taxon>Pseudomonadati</taxon>
        <taxon>Pseudomonadota</taxon>
        <taxon>Gammaproteobacteria</taxon>
        <taxon>Moraxellales</taxon>
        <taxon>Moraxellaceae</taxon>
        <taxon>Moraxella</taxon>
    </lineage>
</organism>
<dbReference type="GO" id="GO:0006508">
    <property type="term" value="P:proteolysis"/>
    <property type="evidence" value="ECO:0007669"/>
    <property type="project" value="InterPro"/>
</dbReference>
<dbReference type="OrthoDB" id="13401at2"/>
<keyword evidence="2" id="KW-0067">ATP-binding</keyword>
<accession>A0A3S4R5D2</accession>
<dbReference type="Gene3D" id="3.90.70.10">
    <property type="entry name" value="Cysteine proteinases"/>
    <property type="match status" value="1"/>
</dbReference>
<keyword evidence="2" id="KW-0547">Nucleotide-binding</keyword>
<dbReference type="RefSeq" id="WP_126330737.1">
    <property type="nucleotide sequence ID" value="NZ_LR134343.1"/>
</dbReference>